<accession>A0ABN3AWV2</accession>
<dbReference type="RefSeq" id="WP_344344600.1">
    <property type="nucleotide sequence ID" value="NZ_BAAAQT010000008.1"/>
</dbReference>
<proteinExistence type="predicted"/>
<gene>
    <name evidence="2" type="ORF">GCM10009846_27460</name>
</gene>
<protein>
    <recommendedName>
        <fullName evidence="4">Lipoprotein</fullName>
    </recommendedName>
</protein>
<sequence>MPARRAPLLVTLAAATAIGLTGCIPQPPAAPVESAPPATSAPATSAEPTESEEAEESAPAVAGEETAPGTELAFGEPATISWDPLGEGAQLVSVTVTGVREGSIADFEAAGLEQDFIDQLVGYEPMYVDIELTKLEPATAELAFNSIYTDFEAVDANGTGLQSISVFGDFAPCDTASIEPEVDSGAVHTTCIIVATREGQEFGGAIYAAYDTPYADYDGQPIVWR</sequence>
<evidence type="ECO:0000313" key="2">
    <source>
        <dbReference type="EMBL" id="GAA2175874.1"/>
    </source>
</evidence>
<feature type="compositionally biased region" description="Low complexity" evidence="1">
    <location>
        <begin position="31"/>
        <end position="48"/>
    </location>
</feature>
<feature type="region of interest" description="Disordered" evidence="1">
    <location>
        <begin position="27"/>
        <end position="66"/>
    </location>
</feature>
<dbReference type="EMBL" id="BAAAQT010000008">
    <property type="protein sequence ID" value="GAA2175874.1"/>
    <property type="molecule type" value="Genomic_DNA"/>
</dbReference>
<keyword evidence="3" id="KW-1185">Reference proteome</keyword>
<evidence type="ECO:0000256" key="1">
    <source>
        <dbReference type="SAM" id="MobiDB-lite"/>
    </source>
</evidence>
<dbReference type="Proteomes" id="UP001501599">
    <property type="component" value="Unassembled WGS sequence"/>
</dbReference>
<comment type="caution">
    <text evidence="2">The sequence shown here is derived from an EMBL/GenBank/DDBJ whole genome shotgun (WGS) entry which is preliminary data.</text>
</comment>
<organism evidence="2 3">
    <name type="scientific">Agrococcus versicolor</name>
    <dbReference type="NCBI Taxonomy" id="501482"/>
    <lineage>
        <taxon>Bacteria</taxon>
        <taxon>Bacillati</taxon>
        <taxon>Actinomycetota</taxon>
        <taxon>Actinomycetes</taxon>
        <taxon>Micrococcales</taxon>
        <taxon>Microbacteriaceae</taxon>
        <taxon>Agrococcus</taxon>
    </lineage>
</organism>
<reference evidence="2 3" key="1">
    <citation type="journal article" date="2019" name="Int. J. Syst. Evol. Microbiol.">
        <title>The Global Catalogue of Microorganisms (GCM) 10K type strain sequencing project: providing services to taxonomists for standard genome sequencing and annotation.</title>
        <authorList>
            <consortium name="The Broad Institute Genomics Platform"/>
            <consortium name="The Broad Institute Genome Sequencing Center for Infectious Disease"/>
            <person name="Wu L."/>
            <person name="Ma J."/>
        </authorList>
    </citation>
    <scope>NUCLEOTIDE SEQUENCE [LARGE SCALE GENOMIC DNA]</scope>
    <source>
        <strain evidence="2 3">JCM 16026</strain>
    </source>
</reference>
<evidence type="ECO:0000313" key="3">
    <source>
        <dbReference type="Proteomes" id="UP001501599"/>
    </source>
</evidence>
<name>A0ABN3AWV2_9MICO</name>
<dbReference type="PROSITE" id="PS51257">
    <property type="entry name" value="PROKAR_LIPOPROTEIN"/>
    <property type="match status" value="1"/>
</dbReference>
<evidence type="ECO:0008006" key="4">
    <source>
        <dbReference type="Google" id="ProtNLM"/>
    </source>
</evidence>